<proteinExistence type="predicted"/>
<dbReference type="SUPFAM" id="SSF48431">
    <property type="entry name" value="Lipovitellin-phosvitin complex, superhelical domain"/>
    <property type="match status" value="1"/>
</dbReference>
<gene>
    <name evidence="1" type="ORF">CS022_05895</name>
</gene>
<reference evidence="1 2" key="1">
    <citation type="submission" date="2017-10" db="EMBL/GenBank/DDBJ databases">
        <title>Nyctiphanis sp. nov., isolated from the stomach of the euphausiid Nyctiphanes simplex (Hansen, 1911) in the Gulf of California.</title>
        <authorList>
            <person name="Gomez-Gil B."/>
            <person name="Aguilar-Mendez M."/>
            <person name="Lopez-Cortes A."/>
            <person name="Gomez-Gutierrez J."/>
            <person name="Roque A."/>
            <person name="Lang E."/>
            <person name="Gonzalez-Castillo A."/>
        </authorList>
    </citation>
    <scope>NUCLEOTIDE SEQUENCE [LARGE SCALE GENOMIC DNA]</scope>
    <source>
        <strain evidence="1 2">CAIM 600</strain>
    </source>
</reference>
<dbReference type="InterPro" id="IPR011030">
    <property type="entry name" value="Lipovitellin_superhlx_dom"/>
</dbReference>
<organism evidence="1 2">
    <name type="scientific">Veronia nyctiphanis</name>
    <dbReference type="NCBI Taxonomy" id="1278244"/>
    <lineage>
        <taxon>Bacteria</taxon>
        <taxon>Pseudomonadati</taxon>
        <taxon>Pseudomonadota</taxon>
        <taxon>Gammaproteobacteria</taxon>
        <taxon>Vibrionales</taxon>
        <taxon>Vibrionaceae</taxon>
        <taxon>Veronia</taxon>
    </lineage>
</organism>
<dbReference type="EMBL" id="PEIB01000004">
    <property type="protein sequence ID" value="RXJ74148.1"/>
    <property type="molecule type" value="Genomic_DNA"/>
</dbReference>
<sequence length="253" mass="27997">MLDNSLSDKEKSVLILALEQSGTQEGEWILSQLISDNELEETHRLRSTISIARMGDVNTLVAFRSLQDAMKEKGSLLANTALINMGVLGKRAPSLSNQVDEFLVEKLQSDSETYRTLIAINNSTTANLSEQISPFLNSASSSERELAVSILSRDSSSAPLLNEALKKETNPSVMQKLLSVQGKDGYINQELMIDLQQRAVDKATPMVTREIIFGFLLNHASSSFEIREVARDIQKQRSVSDAMEKKISDLLAH</sequence>
<evidence type="ECO:0000313" key="1">
    <source>
        <dbReference type="EMBL" id="RXJ74148.1"/>
    </source>
</evidence>
<keyword evidence="2" id="KW-1185">Reference proteome</keyword>
<dbReference type="AlphaFoldDB" id="A0A4V1LT68"/>
<dbReference type="Proteomes" id="UP000290287">
    <property type="component" value="Unassembled WGS sequence"/>
</dbReference>
<comment type="caution">
    <text evidence="1">The sequence shown here is derived from an EMBL/GenBank/DDBJ whole genome shotgun (WGS) entry which is preliminary data.</text>
</comment>
<evidence type="ECO:0000313" key="2">
    <source>
        <dbReference type="Proteomes" id="UP000290287"/>
    </source>
</evidence>
<name>A0A4V1LT68_9GAMM</name>
<accession>A0A4V1LT68</accession>
<protein>
    <submittedName>
        <fullName evidence="1">Uncharacterized protein</fullName>
    </submittedName>
</protein>